<dbReference type="AlphaFoldDB" id="A0A668TEM3"/>
<dbReference type="Gene3D" id="2.60.40.10">
    <property type="entry name" value="Immunoglobulins"/>
    <property type="match status" value="3"/>
</dbReference>
<dbReference type="PANTHER" id="PTHR46484">
    <property type="entry name" value="SI:CH211-171H4.5-RELATED"/>
    <property type="match status" value="1"/>
</dbReference>
<keyword evidence="10" id="KW-1185">Reference proteome</keyword>
<dbReference type="InterPro" id="IPR013106">
    <property type="entry name" value="Ig_V-set"/>
</dbReference>
<keyword evidence="2 6" id="KW-0812">Transmembrane</keyword>
<dbReference type="SUPFAM" id="SSF48726">
    <property type="entry name" value="Immunoglobulin"/>
    <property type="match status" value="3"/>
</dbReference>
<dbReference type="InterPro" id="IPR013162">
    <property type="entry name" value="CD80_C2-set"/>
</dbReference>
<evidence type="ECO:0000313" key="9">
    <source>
        <dbReference type="Ensembl" id="ENSOABP00000025208.2"/>
    </source>
</evidence>
<reference evidence="9" key="2">
    <citation type="submission" date="2025-09" db="UniProtKB">
        <authorList>
            <consortium name="Ensembl"/>
        </authorList>
    </citation>
    <scope>IDENTIFICATION</scope>
</reference>
<dbReference type="InterPro" id="IPR013783">
    <property type="entry name" value="Ig-like_fold"/>
</dbReference>
<evidence type="ECO:0000256" key="3">
    <source>
        <dbReference type="ARBA" id="ARBA00022989"/>
    </source>
</evidence>
<organism evidence="9 10">
    <name type="scientific">Oreochromis aureus</name>
    <name type="common">Israeli tilapia</name>
    <name type="synonym">Chromis aureus</name>
    <dbReference type="NCBI Taxonomy" id="47969"/>
    <lineage>
        <taxon>Eukaryota</taxon>
        <taxon>Metazoa</taxon>
        <taxon>Chordata</taxon>
        <taxon>Craniata</taxon>
        <taxon>Vertebrata</taxon>
        <taxon>Euteleostomi</taxon>
        <taxon>Actinopterygii</taxon>
        <taxon>Neopterygii</taxon>
        <taxon>Teleostei</taxon>
        <taxon>Neoteleostei</taxon>
        <taxon>Acanthomorphata</taxon>
        <taxon>Ovalentaria</taxon>
        <taxon>Cichlomorphae</taxon>
        <taxon>Cichliformes</taxon>
        <taxon>Cichlidae</taxon>
        <taxon>African cichlids</taxon>
        <taxon>Pseudocrenilabrinae</taxon>
        <taxon>Oreochromini</taxon>
        <taxon>Oreochromis</taxon>
    </lineage>
</organism>
<name>A0A668TEM3_OREAU</name>
<dbReference type="PROSITE" id="PS50835">
    <property type="entry name" value="IG_LIKE"/>
    <property type="match status" value="2"/>
</dbReference>
<keyword evidence="5" id="KW-1015">Disulfide bond</keyword>
<dbReference type="Proteomes" id="UP000472276">
    <property type="component" value="Unassembled WGS sequence"/>
</dbReference>
<dbReference type="Pfam" id="PF08205">
    <property type="entry name" value="C2-set_2"/>
    <property type="match status" value="1"/>
</dbReference>
<feature type="domain" description="Ig-like" evidence="8">
    <location>
        <begin position="236"/>
        <end position="314"/>
    </location>
</feature>
<dbReference type="Pfam" id="PF07686">
    <property type="entry name" value="V-set"/>
    <property type="match status" value="1"/>
</dbReference>
<dbReference type="InterPro" id="IPR007110">
    <property type="entry name" value="Ig-like_dom"/>
</dbReference>
<feature type="transmembrane region" description="Helical" evidence="6">
    <location>
        <begin position="409"/>
        <end position="431"/>
    </location>
</feature>
<evidence type="ECO:0000256" key="5">
    <source>
        <dbReference type="ARBA" id="ARBA00023157"/>
    </source>
</evidence>
<keyword evidence="3 6" id="KW-1133">Transmembrane helix</keyword>
<dbReference type="Pfam" id="PF13895">
    <property type="entry name" value="Ig_2"/>
    <property type="match status" value="1"/>
</dbReference>
<evidence type="ECO:0000313" key="10">
    <source>
        <dbReference type="Proteomes" id="UP000472276"/>
    </source>
</evidence>
<accession>A0A668TEM3</accession>
<evidence type="ECO:0000256" key="7">
    <source>
        <dbReference type="SAM" id="SignalP"/>
    </source>
</evidence>
<keyword evidence="4 6" id="KW-0472">Membrane</keyword>
<feature type="domain" description="Ig-like" evidence="8">
    <location>
        <begin position="139"/>
        <end position="231"/>
    </location>
</feature>
<evidence type="ECO:0000256" key="4">
    <source>
        <dbReference type="ARBA" id="ARBA00023136"/>
    </source>
</evidence>
<sequence length="497" mass="55502">MVLQWSLFFMYICIKVTPTEASSWTAAVPSSVKGLLGSCVVIPCSYNYKEPQKYPKTFTGIWYNDNNQVICHSDASKTSSQFRNRTKLLGDLSKKNCSLMIDKFTKRDAGTFHFRIEIKDYELFSYSKNKISVSVIDEPNPIDFFLQDEVKEGENVSASCSVSHSCPTYPPSFIWSHSGEKHDQTQQLQNDQWKATSTLTFHPNRTHHNQPLQCRVTYHGGKHQEQSKTLKVKYAPVNVKAEYQSDVNEGETAHLKCSSDANPVSSYEWHNETGALLNKGQTYTMSNVSRHSEAVYCTAVNEEGRNRSSTVKLNVLYPPDIETSSKCFSEDGVVKCECIVESRPPSIVHFVLGDRVLQSTNVETVGSVTTGTLQTDFGSFNFVHCLANNTLGNANLTLSLPANDNMQNIFIASGAGVIFLIILIATGVGVVKKCRGRSGETPTSDLDTMKAERPVELPRYAPTKRKEDRKDMSCSDIYANDHVYGNTDCDESIYNNV</sequence>
<feature type="signal peptide" evidence="7">
    <location>
        <begin position="1"/>
        <end position="21"/>
    </location>
</feature>
<dbReference type="OMA" id="SNCTISR"/>
<dbReference type="GO" id="GO:0016020">
    <property type="term" value="C:membrane"/>
    <property type="evidence" value="ECO:0007669"/>
    <property type="project" value="UniProtKB-SubCell"/>
</dbReference>
<evidence type="ECO:0000256" key="2">
    <source>
        <dbReference type="ARBA" id="ARBA00022692"/>
    </source>
</evidence>
<keyword evidence="7" id="KW-0732">Signal</keyword>
<protein>
    <recommendedName>
        <fullName evidence="8">Ig-like domain-containing protein</fullName>
    </recommendedName>
</protein>
<dbReference type="SMART" id="SM00409">
    <property type="entry name" value="IG"/>
    <property type="match status" value="3"/>
</dbReference>
<dbReference type="InterPro" id="IPR003599">
    <property type="entry name" value="Ig_sub"/>
</dbReference>
<dbReference type="Ensembl" id="ENSOABT00000025936.2">
    <property type="protein sequence ID" value="ENSOABP00000025208.2"/>
    <property type="gene ID" value="ENSOABG00000011998.2"/>
</dbReference>
<dbReference type="InterPro" id="IPR036179">
    <property type="entry name" value="Ig-like_dom_sf"/>
</dbReference>
<dbReference type="PANTHER" id="PTHR46484:SF1">
    <property type="entry name" value="SCHWANN CELL MYELIN PROTEIN-RELATED"/>
    <property type="match status" value="1"/>
</dbReference>
<feature type="chain" id="PRO_5044307695" description="Ig-like domain-containing protein" evidence="7">
    <location>
        <begin position="22"/>
        <end position="497"/>
    </location>
</feature>
<proteinExistence type="predicted"/>
<evidence type="ECO:0000259" key="8">
    <source>
        <dbReference type="PROSITE" id="PS50835"/>
    </source>
</evidence>
<evidence type="ECO:0000256" key="1">
    <source>
        <dbReference type="ARBA" id="ARBA00004167"/>
    </source>
</evidence>
<gene>
    <name evidence="9" type="primary">CD22</name>
</gene>
<reference evidence="9" key="1">
    <citation type="submission" date="2025-08" db="UniProtKB">
        <authorList>
            <consortium name="Ensembl"/>
        </authorList>
    </citation>
    <scope>IDENTIFICATION</scope>
</reference>
<evidence type="ECO:0000256" key="6">
    <source>
        <dbReference type="SAM" id="Phobius"/>
    </source>
</evidence>
<comment type="subcellular location">
    <subcellularLocation>
        <location evidence="1">Membrane</location>
        <topology evidence="1">Single-pass membrane protein</topology>
    </subcellularLocation>
</comment>